<dbReference type="eggNOG" id="COG0614">
    <property type="taxonomic scope" value="Bacteria"/>
</dbReference>
<dbReference type="RefSeq" id="WP_005541103.1">
    <property type="nucleotide sequence ID" value="NZ_JH378833.1"/>
</dbReference>
<dbReference type="Gene3D" id="1.20.58.2180">
    <property type="match status" value="1"/>
</dbReference>
<dbReference type="Pfam" id="PF01497">
    <property type="entry name" value="Peripla_BP_2"/>
    <property type="match status" value="1"/>
</dbReference>
<protein>
    <recommendedName>
        <fullName evidence="4">Fe/B12 periplasmic-binding domain-containing protein</fullName>
    </recommendedName>
</protein>
<keyword evidence="3" id="KW-0732">Signal</keyword>
<organism evidence="5 6">
    <name type="scientific">Johnsonella ignava ATCC 51276</name>
    <dbReference type="NCBI Taxonomy" id="679200"/>
    <lineage>
        <taxon>Bacteria</taxon>
        <taxon>Bacillati</taxon>
        <taxon>Bacillota</taxon>
        <taxon>Clostridia</taxon>
        <taxon>Lachnospirales</taxon>
        <taxon>Lachnospiraceae</taxon>
        <taxon>Johnsonella</taxon>
    </lineage>
</organism>
<feature type="chain" id="PRO_5003477314" description="Fe/B12 periplasmic-binding domain-containing protein" evidence="3">
    <location>
        <begin position="27"/>
        <end position="393"/>
    </location>
</feature>
<dbReference type="STRING" id="679200.HMPREF9333_01448"/>
<evidence type="ECO:0000256" key="2">
    <source>
        <dbReference type="SAM" id="MobiDB-lite"/>
    </source>
</evidence>
<dbReference type="AlphaFoldDB" id="G5GIQ8"/>
<proteinExistence type="inferred from homology"/>
<dbReference type="PROSITE" id="PS51257">
    <property type="entry name" value="PROKAR_LIPOPROTEIN"/>
    <property type="match status" value="1"/>
</dbReference>
<evidence type="ECO:0000256" key="3">
    <source>
        <dbReference type="SAM" id="SignalP"/>
    </source>
</evidence>
<accession>G5GIQ8</accession>
<gene>
    <name evidence="5" type="ORF">HMPREF9333_01448</name>
</gene>
<dbReference type="PANTHER" id="PTHR30535">
    <property type="entry name" value="VITAMIN B12-BINDING PROTEIN"/>
    <property type="match status" value="1"/>
</dbReference>
<reference evidence="5 6" key="1">
    <citation type="submission" date="2011-08" db="EMBL/GenBank/DDBJ databases">
        <title>The Genome Sequence of Johnsonella ignava ATCC 51276.</title>
        <authorList>
            <consortium name="The Broad Institute Genome Sequencing Platform"/>
            <person name="Earl A."/>
            <person name="Ward D."/>
            <person name="Feldgarden M."/>
            <person name="Gevers D."/>
            <person name="Izard J."/>
            <person name="Blanton J.M."/>
            <person name="Baranova O.V."/>
            <person name="Dewhirst F.E."/>
            <person name="Young S.K."/>
            <person name="Zeng Q."/>
            <person name="Gargeya S."/>
            <person name="Fitzgerald M."/>
            <person name="Haas B."/>
            <person name="Abouelleil A."/>
            <person name="Alvarado L."/>
            <person name="Arachchi H.M."/>
            <person name="Berlin A."/>
            <person name="Brown A."/>
            <person name="Chapman S.B."/>
            <person name="Chen Z."/>
            <person name="Dunbar C."/>
            <person name="Freedman E."/>
            <person name="Gearin G."/>
            <person name="Gellesch M."/>
            <person name="Goldberg J."/>
            <person name="Griggs A."/>
            <person name="Gujja S."/>
            <person name="Heiman D."/>
            <person name="Howarth C."/>
            <person name="Larson L."/>
            <person name="Lui A."/>
            <person name="MacDonald P.J.P."/>
            <person name="Montmayeur A."/>
            <person name="Murphy C."/>
            <person name="Neiman D."/>
            <person name="Pearson M."/>
            <person name="Priest M."/>
            <person name="Roberts A."/>
            <person name="Saif S."/>
            <person name="Shea T."/>
            <person name="Shenoy N."/>
            <person name="Sisk P."/>
            <person name="Stolte C."/>
            <person name="Sykes S."/>
            <person name="Wortman J."/>
            <person name="Nusbaum C."/>
            <person name="Birren B."/>
        </authorList>
    </citation>
    <scope>NUCLEOTIDE SEQUENCE [LARGE SCALE GENOMIC DNA]</scope>
    <source>
        <strain evidence="5 6">ATCC 51276</strain>
    </source>
</reference>
<comment type="similarity">
    <text evidence="1">Belongs to the bacterial solute-binding protein 8 family.</text>
</comment>
<evidence type="ECO:0000313" key="5">
    <source>
        <dbReference type="EMBL" id="EHI55312.1"/>
    </source>
</evidence>
<dbReference type="HOGENOM" id="CLU_038034_13_3_9"/>
<dbReference type="PANTHER" id="PTHR30535:SF34">
    <property type="entry name" value="MOLYBDATE-BINDING PROTEIN MOLA"/>
    <property type="match status" value="1"/>
</dbReference>
<feature type="domain" description="Fe/B12 periplasmic-binding" evidence="4">
    <location>
        <begin position="81"/>
        <end position="351"/>
    </location>
</feature>
<dbReference type="PROSITE" id="PS50983">
    <property type="entry name" value="FE_B12_PBP"/>
    <property type="match status" value="1"/>
</dbReference>
<dbReference type="SUPFAM" id="SSF53807">
    <property type="entry name" value="Helical backbone' metal receptor"/>
    <property type="match status" value="1"/>
</dbReference>
<evidence type="ECO:0000259" key="4">
    <source>
        <dbReference type="PROSITE" id="PS50983"/>
    </source>
</evidence>
<comment type="caution">
    <text evidence="5">The sequence shown here is derived from an EMBL/GenBank/DDBJ whole genome shotgun (WGS) entry which is preliminary data.</text>
</comment>
<keyword evidence="6" id="KW-1185">Reference proteome</keyword>
<dbReference type="InterPro" id="IPR050902">
    <property type="entry name" value="ABC_Transporter_SBP"/>
</dbReference>
<dbReference type="Proteomes" id="UP000003011">
    <property type="component" value="Unassembled WGS sequence"/>
</dbReference>
<evidence type="ECO:0000256" key="1">
    <source>
        <dbReference type="ARBA" id="ARBA00008814"/>
    </source>
</evidence>
<evidence type="ECO:0000313" key="6">
    <source>
        <dbReference type="Proteomes" id="UP000003011"/>
    </source>
</evidence>
<feature type="signal peptide" evidence="3">
    <location>
        <begin position="1"/>
        <end position="26"/>
    </location>
</feature>
<dbReference type="EMBL" id="ACZL01000023">
    <property type="protein sequence ID" value="EHI55312.1"/>
    <property type="molecule type" value="Genomic_DNA"/>
</dbReference>
<feature type="region of interest" description="Disordered" evidence="2">
    <location>
        <begin position="25"/>
        <end position="55"/>
    </location>
</feature>
<name>G5GIQ8_9FIRM</name>
<dbReference type="Gene3D" id="3.40.50.1980">
    <property type="entry name" value="Nitrogenase molybdenum iron protein domain"/>
    <property type="match status" value="2"/>
</dbReference>
<dbReference type="InterPro" id="IPR002491">
    <property type="entry name" value="ABC_transptr_periplasmic_BD"/>
</dbReference>
<sequence>MKRYIKFLAGISLLSLLTGCTSNNTATTGKTSGNVSNESVPDTVSKESVLNQATDGKQKSGKRVIIDQYGYEVELPEKIERIAIHRLLPLPSVYAVYKGGNVDGLVSMPPDSLIAAQNSILSKYAPDILNVSTDYYKGGELNMEELLKLKPDVVFYAGGDKERQQFENAGIPAVGFSTTADTSTIGVMEKWIEQMEDVLGEESKVNGIAEYAAETEKEILSRISDIPEKDRVKVLMIGHYSDTNFTLGGFGEYWTDATGSINVGKGAEGNINMEQVYAWNPDKIFVSTLSDFFPEDFYNNTTVEGADWSGVSAVINKEVYKFPLGMHRWWPPSTDAPLALWWIAKNTYPDKFKDISIEDKTKEYYKKFYDMELSDEDIDAILHPVKGVGRHYY</sequence>
<dbReference type="OrthoDB" id="9787830at2"/>
<dbReference type="PATRIC" id="fig|679200.3.peg.1535"/>